<evidence type="ECO:0000313" key="11">
    <source>
        <dbReference type="EMBL" id="KAF5843111.1"/>
    </source>
</evidence>
<name>A0ABQ7H8D4_DUNSA</name>
<dbReference type="InterPro" id="IPR006544">
    <property type="entry name" value="P-type_TPase_V"/>
</dbReference>
<proteinExistence type="predicted"/>
<dbReference type="Gene3D" id="3.40.50.1000">
    <property type="entry name" value="HAD superfamily/HAD-like"/>
    <property type="match status" value="1"/>
</dbReference>
<dbReference type="NCBIfam" id="TIGR01494">
    <property type="entry name" value="ATPase_P-type"/>
    <property type="match status" value="1"/>
</dbReference>
<evidence type="ECO:0000256" key="10">
    <source>
        <dbReference type="SAM" id="MobiDB-lite"/>
    </source>
</evidence>
<dbReference type="EMBL" id="MU069448">
    <property type="protein sequence ID" value="KAF5843111.1"/>
    <property type="molecule type" value="Genomic_DNA"/>
</dbReference>
<evidence type="ECO:0000256" key="9">
    <source>
        <dbReference type="ARBA" id="ARBA00023136"/>
    </source>
</evidence>
<sequence length="571" mass="62312">MIITSVIPPELPMELSMAVNASLVALAKKKVFCTEPFRIPFAGKVEVCCFDKTGTLTSDHLLLEEVVVPSESSRPNAHRVMATCHSLVHVPSGENPEEKEIIGDPLETAVLEAVEWSYAEGVARNPNASITATILHHHRLAPNSHPQIPTSFTPSHLAHDLLQITQAVEWRSVADMVLSAPSNYDQLYKQYAAQGSRVIALAYRELGSEQDLSPDEVKALTRDQVEAQMTWAGFAVLLCPLKSESEPALAQLRASSHQLVMITGDAPLTACYAASKGGVHEDTDADYVWVSPDEQIQVPFSREFSSLVELASQYDLCLSGDALTYAHSLGLSPSIVPLCQVYARVSPEQKELIVKTMRGLGRTLLMCGDGTNDVGGLKAAHVGVALLSASESVNRSKKESKAKAKGGKAGKGGTPGTEVAPAESTKKKPMGKGQKNLEALRARGRTITPRMEEFAKYMDSLEEEEGMLKPGKLVNLSLLMYMYHLAYKETPEKDRLKPDSEFKPNLVNSVTYMVEAMVQLSTFTVNYMGHPFNNSISENKIMFNVLKWMAIFLGVVLFNLVPGNQKSPSIA</sequence>
<dbReference type="InterPro" id="IPR023298">
    <property type="entry name" value="ATPase_P-typ_TM_dom_sf"/>
</dbReference>
<gene>
    <name evidence="11" type="ORF">DUNSADRAFT_2148</name>
</gene>
<evidence type="ECO:0000256" key="7">
    <source>
        <dbReference type="ARBA" id="ARBA00022967"/>
    </source>
</evidence>
<keyword evidence="4" id="KW-0547">Nucleotide-binding</keyword>
<keyword evidence="2" id="KW-0812">Transmembrane</keyword>
<dbReference type="Gene3D" id="3.40.1110.10">
    <property type="entry name" value="Calcium-transporting ATPase, cytoplasmic domain N"/>
    <property type="match status" value="1"/>
</dbReference>
<reference evidence="11" key="1">
    <citation type="submission" date="2017-08" db="EMBL/GenBank/DDBJ databases">
        <authorList>
            <person name="Polle J.E."/>
            <person name="Barry K."/>
            <person name="Cushman J."/>
            <person name="Schmutz J."/>
            <person name="Tran D."/>
            <person name="Hathwaick L.T."/>
            <person name="Yim W.C."/>
            <person name="Jenkins J."/>
            <person name="Mckie-Krisberg Z.M."/>
            <person name="Prochnik S."/>
            <person name="Lindquist E."/>
            <person name="Dockter R.B."/>
            <person name="Adam C."/>
            <person name="Molina H."/>
            <person name="Bunkerborg J."/>
            <person name="Jin E."/>
            <person name="Buchheim M."/>
            <person name="Magnuson J."/>
        </authorList>
    </citation>
    <scope>NUCLEOTIDE SEQUENCE</scope>
    <source>
        <strain evidence="11">CCAP 19/18</strain>
    </source>
</reference>
<keyword evidence="6" id="KW-0460">Magnesium</keyword>
<dbReference type="InterPro" id="IPR036412">
    <property type="entry name" value="HAD-like_sf"/>
</dbReference>
<keyword evidence="8" id="KW-1133">Transmembrane helix</keyword>
<dbReference type="InterPro" id="IPR018303">
    <property type="entry name" value="ATPase_P-typ_P_site"/>
</dbReference>
<keyword evidence="9" id="KW-0472">Membrane</keyword>
<dbReference type="SFLD" id="SFLDS00003">
    <property type="entry name" value="Haloacid_Dehalogenase"/>
    <property type="match status" value="1"/>
</dbReference>
<evidence type="ECO:0000256" key="2">
    <source>
        <dbReference type="ARBA" id="ARBA00022692"/>
    </source>
</evidence>
<evidence type="ECO:0000256" key="4">
    <source>
        <dbReference type="ARBA" id="ARBA00022741"/>
    </source>
</evidence>
<keyword evidence="7" id="KW-1278">Translocase</keyword>
<protein>
    <submittedName>
        <fullName evidence="11">HAD-like domain-containing protein</fullName>
    </submittedName>
</protein>
<keyword evidence="3" id="KW-0479">Metal-binding</keyword>
<dbReference type="SUPFAM" id="SSF81665">
    <property type="entry name" value="Calcium ATPase, transmembrane domain M"/>
    <property type="match status" value="1"/>
</dbReference>
<dbReference type="PROSITE" id="PS00154">
    <property type="entry name" value="ATPASE_E1_E2"/>
    <property type="match status" value="1"/>
</dbReference>
<dbReference type="SFLD" id="SFLDG00002">
    <property type="entry name" value="C1.7:_P-type_atpase_like"/>
    <property type="match status" value="1"/>
</dbReference>
<keyword evidence="12" id="KW-1185">Reference proteome</keyword>
<dbReference type="InterPro" id="IPR023299">
    <property type="entry name" value="ATPase_P-typ_cyto_dom_N"/>
</dbReference>
<feature type="region of interest" description="Disordered" evidence="10">
    <location>
        <begin position="395"/>
        <end position="434"/>
    </location>
</feature>
<evidence type="ECO:0000256" key="1">
    <source>
        <dbReference type="ARBA" id="ARBA00004141"/>
    </source>
</evidence>
<dbReference type="InterPro" id="IPR044492">
    <property type="entry name" value="P_typ_ATPase_HD_dom"/>
</dbReference>
<organism evidence="11 12">
    <name type="scientific">Dunaliella salina</name>
    <name type="common">Green alga</name>
    <name type="synonym">Protococcus salinus</name>
    <dbReference type="NCBI Taxonomy" id="3046"/>
    <lineage>
        <taxon>Eukaryota</taxon>
        <taxon>Viridiplantae</taxon>
        <taxon>Chlorophyta</taxon>
        <taxon>core chlorophytes</taxon>
        <taxon>Chlorophyceae</taxon>
        <taxon>CS clade</taxon>
        <taxon>Chlamydomonadales</taxon>
        <taxon>Dunaliellaceae</taxon>
        <taxon>Dunaliella</taxon>
    </lineage>
</organism>
<evidence type="ECO:0000313" key="12">
    <source>
        <dbReference type="Proteomes" id="UP000815325"/>
    </source>
</evidence>
<evidence type="ECO:0000256" key="5">
    <source>
        <dbReference type="ARBA" id="ARBA00022840"/>
    </source>
</evidence>
<dbReference type="PANTHER" id="PTHR45630">
    <property type="entry name" value="CATION-TRANSPORTING ATPASE-RELATED"/>
    <property type="match status" value="1"/>
</dbReference>
<evidence type="ECO:0000256" key="3">
    <source>
        <dbReference type="ARBA" id="ARBA00022723"/>
    </source>
</evidence>
<dbReference type="InterPro" id="IPR023214">
    <property type="entry name" value="HAD_sf"/>
</dbReference>
<comment type="caution">
    <text evidence="11">The sequence shown here is derived from an EMBL/GenBank/DDBJ whole genome shotgun (WGS) entry which is preliminary data.</text>
</comment>
<dbReference type="PROSITE" id="PS01229">
    <property type="entry name" value="COF_2"/>
    <property type="match status" value="1"/>
</dbReference>
<keyword evidence="5" id="KW-0067">ATP-binding</keyword>
<comment type="subcellular location">
    <subcellularLocation>
        <location evidence="1">Membrane</location>
        <topology evidence="1">Multi-pass membrane protein</topology>
    </subcellularLocation>
</comment>
<accession>A0ABQ7H8D4</accession>
<dbReference type="InterPro" id="IPR001757">
    <property type="entry name" value="P_typ_ATPase"/>
</dbReference>
<dbReference type="Proteomes" id="UP000815325">
    <property type="component" value="Unassembled WGS sequence"/>
</dbReference>
<dbReference type="SFLD" id="SFLDF00027">
    <property type="entry name" value="p-type_atpase"/>
    <property type="match status" value="1"/>
</dbReference>
<evidence type="ECO:0000256" key="8">
    <source>
        <dbReference type="ARBA" id="ARBA00022989"/>
    </source>
</evidence>
<dbReference type="PRINTS" id="PR00119">
    <property type="entry name" value="CATATPASE"/>
</dbReference>
<evidence type="ECO:0000256" key="6">
    <source>
        <dbReference type="ARBA" id="ARBA00022842"/>
    </source>
</evidence>
<dbReference type="SUPFAM" id="SSF56784">
    <property type="entry name" value="HAD-like"/>
    <property type="match status" value="1"/>
</dbReference>
<dbReference type="PANTHER" id="PTHR45630:SF7">
    <property type="entry name" value="ENDOPLASMIC RETICULUM TRANSMEMBRANE HELIX TRANSLOCASE"/>
    <property type="match status" value="1"/>
</dbReference>